<dbReference type="Proteomes" id="UP000623467">
    <property type="component" value="Unassembled WGS sequence"/>
</dbReference>
<gene>
    <name evidence="2" type="ORF">MSAN_00647000</name>
</gene>
<proteinExistence type="predicted"/>
<sequence>MLRLSLYQSHRALSFLSQVAARRISGAQYNLSDIQTHGRTHILANLWDLAASKTPTQSSQDTSTTLPHRHALLQSSSSAAIASCAYPTRTAARRIKGSRVVFLGGHERLATTGFSEVSDWQVGLWETGGLGGLRTIVLDQSARAGGRGVMPFWSDDNILCLAGKGPIRSNPTSSLRALLRTGSHRRRVLRGQGRAAGAWSLEDGETQTSAPTRTYTAPAPELMSARQTIVDSFSAPSLASYSSPAPPVPTPVLYASPPPVQSPAQAQYSALVKENARPNAELRDKYAKIRTLELELEGVRNG</sequence>
<feature type="region of interest" description="Disordered" evidence="1">
    <location>
        <begin position="191"/>
        <end position="211"/>
    </location>
</feature>
<dbReference type="AlphaFoldDB" id="A0A8H7DD97"/>
<evidence type="ECO:0000313" key="2">
    <source>
        <dbReference type="EMBL" id="KAF7370165.1"/>
    </source>
</evidence>
<dbReference type="EMBL" id="JACAZH010000004">
    <property type="protein sequence ID" value="KAF7370165.1"/>
    <property type="molecule type" value="Genomic_DNA"/>
</dbReference>
<evidence type="ECO:0000313" key="3">
    <source>
        <dbReference type="Proteomes" id="UP000623467"/>
    </source>
</evidence>
<evidence type="ECO:0000256" key="1">
    <source>
        <dbReference type="SAM" id="MobiDB-lite"/>
    </source>
</evidence>
<name>A0A8H7DD97_9AGAR</name>
<comment type="caution">
    <text evidence="2">The sequence shown here is derived from an EMBL/GenBank/DDBJ whole genome shotgun (WGS) entry which is preliminary data.</text>
</comment>
<accession>A0A8H7DD97</accession>
<dbReference type="OrthoDB" id="1850764at2759"/>
<protein>
    <submittedName>
        <fullName evidence="2">Coronin</fullName>
    </submittedName>
</protein>
<keyword evidence="3" id="KW-1185">Reference proteome</keyword>
<reference evidence="2" key="1">
    <citation type="submission" date="2020-05" db="EMBL/GenBank/DDBJ databases">
        <title>Mycena genomes resolve the evolution of fungal bioluminescence.</title>
        <authorList>
            <person name="Tsai I.J."/>
        </authorList>
    </citation>
    <scope>NUCLEOTIDE SEQUENCE</scope>
    <source>
        <strain evidence="2">160909Yilan</strain>
    </source>
</reference>
<organism evidence="2 3">
    <name type="scientific">Mycena sanguinolenta</name>
    <dbReference type="NCBI Taxonomy" id="230812"/>
    <lineage>
        <taxon>Eukaryota</taxon>
        <taxon>Fungi</taxon>
        <taxon>Dikarya</taxon>
        <taxon>Basidiomycota</taxon>
        <taxon>Agaricomycotina</taxon>
        <taxon>Agaricomycetes</taxon>
        <taxon>Agaricomycetidae</taxon>
        <taxon>Agaricales</taxon>
        <taxon>Marasmiineae</taxon>
        <taxon>Mycenaceae</taxon>
        <taxon>Mycena</taxon>
    </lineage>
</organism>